<sequence>MRTGVVMVDTPTTTPTSSLPSSPPSSSQQTSPALLSPSPPPSAPRPENTIVIPADPLQTPLSLYSEHRPGASVESARGKPGGGWGLDTASSGVMKVNQVDARVLDTELLDLLQIQLCSMFAPPFFAPGVVDKYKPELKALLDFLLFRFTIFQNEPTPGMRMQNLRFVDGHAIGTSVSSVASSVDAHAPRVSQRLLLGFLCIAGQWSFARLRRHALVAGWADEVQHPQSLIPHTSDAQASNGDDRGQGERSSGTQGGGQWKRRAYRALTRAESLFRLAWLLNFLVFLRVGSYPSLLQRLVGMRLVYGPSSGGAARNINFQFMNRQLLWEHFTQLALCVVPLVDWDGLRRQVSGLIRQRRAGAWAAGAGDGGGSSPGGGGGGRGYGVCCLRGGECADPLCDRLWAYLLLLLFEDGMSAG</sequence>
<dbReference type="PANTHER" id="PTHR48178">
    <property type="entry name" value="PEROXISOME BIOGENESIS FACTOR 2"/>
    <property type="match status" value="1"/>
</dbReference>
<evidence type="ECO:0000256" key="17">
    <source>
        <dbReference type="ARBA" id="ARBA00034523"/>
    </source>
</evidence>
<keyword evidence="21" id="KW-1185">Reference proteome</keyword>
<keyword evidence="7" id="KW-0479">Metal-binding</keyword>
<evidence type="ECO:0000259" key="19">
    <source>
        <dbReference type="Pfam" id="PF04757"/>
    </source>
</evidence>
<name>A0A4D9D9T6_9STRA</name>
<proteinExistence type="inferred from homology"/>
<dbReference type="GO" id="GO:0061630">
    <property type="term" value="F:ubiquitin protein ligase activity"/>
    <property type="evidence" value="ECO:0007669"/>
    <property type="project" value="UniProtKB-EC"/>
</dbReference>
<gene>
    <name evidence="20" type="ORF">NSK_002433</name>
</gene>
<dbReference type="OrthoDB" id="193747at2759"/>
<evidence type="ECO:0000313" key="20">
    <source>
        <dbReference type="EMBL" id="TFJ86225.1"/>
    </source>
</evidence>
<feature type="compositionally biased region" description="Polar residues" evidence="18">
    <location>
        <begin position="231"/>
        <end position="240"/>
    </location>
</feature>
<keyword evidence="13" id="KW-0472">Membrane</keyword>
<evidence type="ECO:0000256" key="2">
    <source>
        <dbReference type="ARBA" id="ARBA00004906"/>
    </source>
</evidence>
<comment type="caution">
    <text evidence="20">The sequence shown here is derived from an EMBL/GenBank/DDBJ whole genome shotgun (WGS) entry which is preliminary data.</text>
</comment>
<evidence type="ECO:0000256" key="11">
    <source>
        <dbReference type="ARBA" id="ARBA00022927"/>
    </source>
</evidence>
<evidence type="ECO:0000256" key="6">
    <source>
        <dbReference type="ARBA" id="ARBA00022692"/>
    </source>
</evidence>
<dbReference type="InterPro" id="IPR006845">
    <property type="entry name" value="Pex_N"/>
</dbReference>
<keyword evidence="12" id="KW-1133">Transmembrane helix</keyword>
<evidence type="ECO:0000256" key="7">
    <source>
        <dbReference type="ARBA" id="ARBA00022723"/>
    </source>
</evidence>
<keyword evidence="10" id="KW-0862">Zinc</keyword>
<evidence type="ECO:0000256" key="13">
    <source>
        <dbReference type="ARBA" id="ARBA00023136"/>
    </source>
</evidence>
<dbReference type="GO" id="GO:0016558">
    <property type="term" value="P:protein import into peroxisome matrix"/>
    <property type="evidence" value="ECO:0007669"/>
    <property type="project" value="InterPro"/>
</dbReference>
<keyword evidence="14" id="KW-0576">Peroxisome</keyword>
<dbReference type="Proteomes" id="UP000355283">
    <property type="component" value="Unassembled WGS sequence"/>
</dbReference>
<evidence type="ECO:0000256" key="18">
    <source>
        <dbReference type="SAM" id="MobiDB-lite"/>
    </source>
</evidence>
<evidence type="ECO:0000256" key="16">
    <source>
        <dbReference type="ARBA" id="ARBA00034438"/>
    </source>
</evidence>
<evidence type="ECO:0000256" key="8">
    <source>
        <dbReference type="ARBA" id="ARBA00022771"/>
    </source>
</evidence>
<dbReference type="PANTHER" id="PTHR48178:SF1">
    <property type="entry name" value="PEROXISOME BIOGENESIS FACTOR 2"/>
    <property type="match status" value="1"/>
</dbReference>
<protein>
    <recommendedName>
        <fullName evidence="17">RING-type E3 ubiquitin transferase (cysteine targeting)</fullName>
        <ecNumber evidence="17">2.3.2.36</ecNumber>
    </recommendedName>
    <alternativeName>
        <fullName evidence="15">Peroxin-2</fullName>
    </alternativeName>
</protein>
<keyword evidence="4" id="KW-0813">Transport</keyword>
<dbReference type="AlphaFoldDB" id="A0A4D9D9T6"/>
<evidence type="ECO:0000256" key="15">
    <source>
        <dbReference type="ARBA" id="ARBA00032511"/>
    </source>
</evidence>
<comment type="subcellular location">
    <subcellularLocation>
        <location evidence="1">Peroxisome membrane</location>
        <topology evidence="1">Multi-pass membrane protein</topology>
    </subcellularLocation>
</comment>
<evidence type="ECO:0000256" key="12">
    <source>
        <dbReference type="ARBA" id="ARBA00022989"/>
    </source>
</evidence>
<feature type="region of interest" description="Disordered" evidence="18">
    <location>
        <begin position="231"/>
        <end position="257"/>
    </location>
</feature>
<evidence type="ECO:0000256" key="5">
    <source>
        <dbReference type="ARBA" id="ARBA00022679"/>
    </source>
</evidence>
<feature type="domain" description="Pex N-terminal" evidence="19">
    <location>
        <begin position="105"/>
        <end position="339"/>
    </location>
</feature>
<dbReference type="GO" id="GO:0008270">
    <property type="term" value="F:zinc ion binding"/>
    <property type="evidence" value="ECO:0007669"/>
    <property type="project" value="UniProtKB-KW"/>
</dbReference>
<dbReference type="GO" id="GO:0005778">
    <property type="term" value="C:peroxisomal membrane"/>
    <property type="evidence" value="ECO:0007669"/>
    <property type="project" value="UniProtKB-SubCell"/>
</dbReference>
<evidence type="ECO:0000256" key="3">
    <source>
        <dbReference type="ARBA" id="ARBA00008704"/>
    </source>
</evidence>
<dbReference type="EC" id="2.3.2.36" evidence="17"/>
<keyword evidence="9" id="KW-0833">Ubl conjugation pathway</keyword>
<evidence type="ECO:0000256" key="14">
    <source>
        <dbReference type="ARBA" id="ARBA00023140"/>
    </source>
</evidence>
<comment type="similarity">
    <text evidence="3">Belongs to the pex2/pex10/pex12 family.</text>
</comment>
<comment type="catalytic activity">
    <reaction evidence="16">
        <text>[E2 ubiquitin-conjugating enzyme]-S-ubiquitinyl-L-cysteine + [acceptor protein]-L-cysteine = [E2 ubiquitin-conjugating enzyme]-L-cysteine + [acceptor protein]-S-ubiquitinyl-L-cysteine.</text>
        <dbReference type="EC" id="2.3.2.36"/>
    </reaction>
</comment>
<evidence type="ECO:0000256" key="10">
    <source>
        <dbReference type="ARBA" id="ARBA00022833"/>
    </source>
</evidence>
<organism evidence="20 21">
    <name type="scientific">Nannochloropsis salina CCMP1776</name>
    <dbReference type="NCBI Taxonomy" id="1027361"/>
    <lineage>
        <taxon>Eukaryota</taxon>
        <taxon>Sar</taxon>
        <taxon>Stramenopiles</taxon>
        <taxon>Ochrophyta</taxon>
        <taxon>Eustigmatophyceae</taxon>
        <taxon>Eustigmatales</taxon>
        <taxon>Monodopsidaceae</taxon>
        <taxon>Microchloropsis</taxon>
        <taxon>Microchloropsis salina</taxon>
    </lineage>
</organism>
<evidence type="ECO:0000256" key="1">
    <source>
        <dbReference type="ARBA" id="ARBA00004585"/>
    </source>
</evidence>
<feature type="compositionally biased region" description="Low complexity" evidence="18">
    <location>
        <begin position="10"/>
        <end position="36"/>
    </location>
</feature>
<comment type="pathway">
    <text evidence="2">Protein modification; protein ubiquitination.</text>
</comment>
<dbReference type="InterPro" id="IPR025654">
    <property type="entry name" value="PEX2/10"/>
</dbReference>
<accession>A0A4D9D9T6</accession>
<evidence type="ECO:0000313" key="21">
    <source>
        <dbReference type="Proteomes" id="UP000355283"/>
    </source>
</evidence>
<dbReference type="EMBL" id="SDOX01000009">
    <property type="protein sequence ID" value="TFJ86225.1"/>
    <property type="molecule type" value="Genomic_DNA"/>
</dbReference>
<keyword evidence="5" id="KW-0808">Transferase</keyword>
<keyword evidence="6" id="KW-0812">Transmembrane</keyword>
<keyword evidence="11" id="KW-0653">Protein transport</keyword>
<evidence type="ECO:0000256" key="4">
    <source>
        <dbReference type="ARBA" id="ARBA00022448"/>
    </source>
</evidence>
<dbReference type="Pfam" id="PF04757">
    <property type="entry name" value="Pex2_Pex12"/>
    <property type="match status" value="1"/>
</dbReference>
<evidence type="ECO:0000256" key="9">
    <source>
        <dbReference type="ARBA" id="ARBA00022786"/>
    </source>
</evidence>
<reference evidence="20 21" key="1">
    <citation type="submission" date="2019-01" db="EMBL/GenBank/DDBJ databases">
        <title>Nuclear Genome Assembly of the Microalgal Biofuel strain Nannochloropsis salina CCMP1776.</title>
        <authorList>
            <person name="Hovde B."/>
        </authorList>
    </citation>
    <scope>NUCLEOTIDE SEQUENCE [LARGE SCALE GENOMIC DNA]</scope>
    <source>
        <strain evidence="20 21">CCMP1776</strain>
    </source>
</reference>
<feature type="region of interest" description="Disordered" evidence="18">
    <location>
        <begin position="1"/>
        <end position="52"/>
    </location>
</feature>
<keyword evidence="8" id="KW-0863">Zinc-finger</keyword>